<evidence type="ECO:0000256" key="2">
    <source>
        <dbReference type="ARBA" id="ARBA00022448"/>
    </source>
</evidence>
<dbReference type="PANTHER" id="PTHR12428:SF65">
    <property type="entry name" value="CYTOCHROME C OXIDASE ASSEMBLY PROTEIN COX18, MITOCHONDRIAL"/>
    <property type="match status" value="1"/>
</dbReference>
<evidence type="ECO:0000256" key="1">
    <source>
        <dbReference type="ARBA" id="ARBA00004651"/>
    </source>
</evidence>
<organism evidence="12 13">
    <name type="scientific">Candidatus Allofournierella pullicola</name>
    <dbReference type="NCBI Taxonomy" id="2838596"/>
    <lineage>
        <taxon>Bacteria</taxon>
        <taxon>Bacillati</taxon>
        <taxon>Bacillota</taxon>
        <taxon>Clostridia</taxon>
        <taxon>Eubacteriales</taxon>
        <taxon>Oscillospiraceae</taxon>
        <taxon>Allofournierella</taxon>
    </lineage>
</organism>
<evidence type="ECO:0000313" key="12">
    <source>
        <dbReference type="EMBL" id="HIX05068.1"/>
    </source>
</evidence>
<feature type="domain" description="Membrane insertase YidC/Oxa/ALB C-terminal" evidence="11">
    <location>
        <begin position="25"/>
        <end position="264"/>
    </location>
</feature>
<feature type="transmembrane region" description="Helical" evidence="10">
    <location>
        <begin position="188"/>
        <end position="210"/>
    </location>
</feature>
<evidence type="ECO:0000256" key="4">
    <source>
        <dbReference type="ARBA" id="ARBA00022692"/>
    </source>
</evidence>
<dbReference type="EMBL" id="DXFW01000008">
    <property type="protein sequence ID" value="HIX05068.1"/>
    <property type="molecule type" value="Genomic_DNA"/>
</dbReference>
<keyword evidence="2" id="KW-0813">Transport</keyword>
<comment type="subcellular location">
    <subcellularLocation>
        <location evidence="1">Cell membrane</location>
        <topology evidence="1">Multi-pass membrane protein</topology>
    </subcellularLocation>
    <subcellularLocation>
        <location evidence="9">Membrane</location>
        <topology evidence="9">Multi-pass membrane protein</topology>
    </subcellularLocation>
</comment>
<dbReference type="GO" id="GO:0032977">
    <property type="term" value="F:membrane insertase activity"/>
    <property type="evidence" value="ECO:0007669"/>
    <property type="project" value="InterPro"/>
</dbReference>
<dbReference type="GO" id="GO:0005886">
    <property type="term" value="C:plasma membrane"/>
    <property type="evidence" value="ECO:0007669"/>
    <property type="project" value="UniProtKB-SubCell"/>
</dbReference>
<reference evidence="12" key="1">
    <citation type="journal article" date="2021" name="PeerJ">
        <title>Extensive microbial diversity within the chicken gut microbiome revealed by metagenomics and culture.</title>
        <authorList>
            <person name="Gilroy R."/>
            <person name="Ravi A."/>
            <person name="Getino M."/>
            <person name="Pursley I."/>
            <person name="Horton D.L."/>
            <person name="Alikhan N.F."/>
            <person name="Baker D."/>
            <person name="Gharbi K."/>
            <person name="Hall N."/>
            <person name="Watson M."/>
            <person name="Adriaenssens E.M."/>
            <person name="Foster-Nyarko E."/>
            <person name="Jarju S."/>
            <person name="Secka A."/>
            <person name="Antonio M."/>
            <person name="Oren A."/>
            <person name="Chaudhuri R.R."/>
            <person name="La Ragione R."/>
            <person name="Hildebrand F."/>
            <person name="Pallen M.J."/>
        </authorList>
    </citation>
    <scope>NUCLEOTIDE SEQUENCE</scope>
    <source>
        <strain evidence="12">2239</strain>
    </source>
</reference>
<evidence type="ECO:0000256" key="10">
    <source>
        <dbReference type="SAM" id="Phobius"/>
    </source>
</evidence>
<protein>
    <submittedName>
        <fullName evidence="12">YidC/Oxa1 family membrane protein insertase</fullName>
    </submittedName>
</protein>
<accession>A0A9D1V2U4</accession>
<feature type="transmembrane region" description="Helical" evidence="10">
    <location>
        <begin position="222"/>
        <end position="239"/>
    </location>
</feature>
<proteinExistence type="inferred from homology"/>
<dbReference type="GO" id="GO:0015031">
    <property type="term" value="P:protein transport"/>
    <property type="evidence" value="ECO:0007669"/>
    <property type="project" value="UniProtKB-KW"/>
</dbReference>
<keyword evidence="8" id="KW-0143">Chaperone</keyword>
<gene>
    <name evidence="12" type="ORF">H9865_03000</name>
</gene>
<dbReference type="GO" id="GO:0051205">
    <property type="term" value="P:protein insertion into membrane"/>
    <property type="evidence" value="ECO:0007669"/>
    <property type="project" value="TreeGrafter"/>
</dbReference>
<dbReference type="NCBIfam" id="TIGR03592">
    <property type="entry name" value="yidC_oxa1_cterm"/>
    <property type="match status" value="1"/>
</dbReference>
<dbReference type="InterPro" id="IPR047196">
    <property type="entry name" value="YidC_ALB_C"/>
</dbReference>
<sequence length="349" mass="39868">MGFLGFLGTPLGYVLQWMYDLFGSYGWALIVFTIVVRLLSFPLQIGQQKNTARMAAYKPMIDEIQKKYAKDREKQNEELMRLQQEYGYNPTAGCLPMFVNFFVMFGVIEAVYYPLQHILHISKDVLVQIADILGQAYNYTTNTAIIQMVHNNTLPSEAAALLTSEQLASIKDFNVMFLGMDLTVKPELAFNVLLIFPVLSVITMALSNIIMMKSSGQELQGSMKWMPWMMSLMFVWIAFTVPVAFSLYYTVSNVLMLITSVITRKMYDPEKMKAQVAAEIEEKKKAKKAKKQVKVVDEKTGEEKLKEVTEAEMNRLRIERARAIDAELYKDERTTPLNAKTGEEESCEK</sequence>
<reference evidence="12" key="2">
    <citation type="submission" date="2021-04" db="EMBL/GenBank/DDBJ databases">
        <authorList>
            <person name="Gilroy R."/>
        </authorList>
    </citation>
    <scope>NUCLEOTIDE SEQUENCE</scope>
    <source>
        <strain evidence="12">2239</strain>
    </source>
</reference>
<feature type="transmembrane region" description="Helical" evidence="10">
    <location>
        <begin position="25"/>
        <end position="45"/>
    </location>
</feature>
<keyword evidence="5" id="KW-0653">Protein transport</keyword>
<evidence type="ECO:0000256" key="3">
    <source>
        <dbReference type="ARBA" id="ARBA00022475"/>
    </source>
</evidence>
<comment type="similarity">
    <text evidence="9">Belongs to the OXA1/ALB3/YidC family.</text>
</comment>
<evidence type="ECO:0000256" key="5">
    <source>
        <dbReference type="ARBA" id="ARBA00022927"/>
    </source>
</evidence>
<dbReference type="PANTHER" id="PTHR12428">
    <property type="entry name" value="OXA1"/>
    <property type="match status" value="1"/>
</dbReference>
<dbReference type="CDD" id="cd20070">
    <property type="entry name" value="5TM_YidC_Alb3"/>
    <property type="match status" value="1"/>
</dbReference>
<dbReference type="Pfam" id="PF02096">
    <property type="entry name" value="60KD_IMP"/>
    <property type="match status" value="1"/>
</dbReference>
<evidence type="ECO:0000259" key="11">
    <source>
        <dbReference type="Pfam" id="PF02096"/>
    </source>
</evidence>
<evidence type="ECO:0000256" key="6">
    <source>
        <dbReference type="ARBA" id="ARBA00022989"/>
    </source>
</evidence>
<keyword evidence="6 10" id="KW-1133">Transmembrane helix</keyword>
<dbReference type="InterPro" id="IPR028055">
    <property type="entry name" value="YidC/Oxa/ALB_C"/>
</dbReference>
<evidence type="ECO:0000256" key="7">
    <source>
        <dbReference type="ARBA" id="ARBA00023136"/>
    </source>
</evidence>
<evidence type="ECO:0000256" key="9">
    <source>
        <dbReference type="RuleBase" id="RU003945"/>
    </source>
</evidence>
<keyword evidence="3" id="KW-1003">Cell membrane</keyword>
<dbReference type="Proteomes" id="UP000824193">
    <property type="component" value="Unassembled WGS sequence"/>
</dbReference>
<dbReference type="InterPro" id="IPR001708">
    <property type="entry name" value="YidC/ALB3/OXA1/COX18"/>
</dbReference>
<evidence type="ECO:0000313" key="13">
    <source>
        <dbReference type="Proteomes" id="UP000824193"/>
    </source>
</evidence>
<keyword evidence="4 9" id="KW-0812">Transmembrane</keyword>
<name>A0A9D1V2U4_9FIRM</name>
<evidence type="ECO:0000256" key="8">
    <source>
        <dbReference type="ARBA" id="ARBA00023186"/>
    </source>
</evidence>
<keyword evidence="7 10" id="KW-0472">Membrane</keyword>
<dbReference type="AlphaFoldDB" id="A0A9D1V2U4"/>
<comment type="caution">
    <text evidence="12">The sequence shown here is derived from an EMBL/GenBank/DDBJ whole genome shotgun (WGS) entry which is preliminary data.</text>
</comment>